<dbReference type="InterPro" id="IPR043731">
    <property type="entry name" value="DUF5674"/>
</dbReference>
<evidence type="ECO:0000313" key="1">
    <source>
        <dbReference type="EMBL" id="PIP73679.1"/>
    </source>
</evidence>
<dbReference type="Proteomes" id="UP000230638">
    <property type="component" value="Unassembled WGS sequence"/>
</dbReference>
<organism evidence="1 2">
    <name type="scientific">Candidatus Lloydbacteria bacterium CG22_combo_CG10-13_8_21_14_all_47_15</name>
    <dbReference type="NCBI Taxonomy" id="1974635"/>
    <lineage>
        <taxon>Bacteria</taxon>
        <taxon>Candidatus Lloydiibacteriota</taxon>
    </lineage>
</organism>
<reference evidence="1 2" key="1">
    <citation type="submission" date="2017-09" db="EMBL/GenBank/DDBJ databases">
        <title>Depth-based differentiation of microbial function through sediment-hosted aquifers and enrichment of novel symbionts in the deep terrestrial subsurface.</title>
        <authorList>
            <person name="Probst A.J."/>
            <person name="Ladd B."/>
            <person name="Jarett J.K."/>
            <person name="Geller-Mcgrath D.E."/>
            <person name="Sieber C.M."/>
            <person name="Emerson J.B."/>
            <person name="Anantharaman K."/>
            <person name="Thomas B.C."/>
            <person name="Malmstrom R."/>
            <person name="Stieglmeier M."/>
            <person name="Klingl A."/>
            <person name="Woyke T."/>
            <person name="Ryan C.M."/>
            <person name="Banfield J.F."/>
        </authorList>
    </citation>
    <scope>NUCLEOTIDE SEQUENCE [LARGE SCALE GENOMIC DNA]</scope>
    <source>
        <strain evidence="1">CG22_combo_CG10-13_8_21_14_all_47_15</strain>
    </source>
</reference>
<dbReference type="Pfam" id="PF18924">
    <property type="entry name" value="DUF5674"/>
    <property type="match status" value="1"/>
</dbReference>
<comment type="caution">
    <text evidence="1">The sequence shown here is derived from an EMBL/GenBank/DDBJ whole genome shotgun (WGS) entry which is preliminary data.</text>
</comment>
<accession>A0A2H0CVD2</accession>
<dbReference type="AlphaFoldDB" id="A0A2H0CVD2"/>
<gene>
    <name evidence="1" type="ORF">COW88_01185</name>
</gene>
<dbReference type="EMBL" id="PCTL01000012">
    <property type="protein sequence ID" value="PIP73679.1"/>
    <property type="molecule type" value="Genomic_DNA"/>
</dbReference>
<protein>
    <submittedName>
        <fullName evidence="1">Uncharacterized protein</fullName>
    </submittedName>
</protein>
<sequence>MESKIITEKISKDELRNILKENFGTMAKVDVDVKRHILTIGGEWHSEGEDLLIKDGSSREDAWGVNFHPLNIPEKRIEYVSLINIKPVLKHTTMEITDNALKQKISSVIASLLLSDNENL</sequence>
<name>A0A2H0CVD2_9BACT</name>
<evidence type="ECO:0000313" key="2">
    <source>
        <dbReference type="Proteomes" id="UP000230638"/>
    </source>
</evidence>
<proteinExistence type="predicted"/>